<dbReference type="STRING" id="5539.A0A3E2HF35"/>
<feature type="non-terminal residue" evidence="2">
    <location>
        <position position="372"/>
    </location>
</feature>
<feature type="transmembrane region" description="Helical" evidence="1">
    <location>
        <begin position="6"/>
        <end position="30"/>
    </location>
</feature>
<name>A0A3E2HF35_SCYLI</name>
<proteinExistence type="predicted"/>
<dbReference type="EMBL" id="NCSJ02000063">
    <property type="protein sequence ID" value="RFU32038.1"/>
    <property type="molecule type" value="Genomic_DNA"/>
</dbReference>
<dbReference type="Proteomes" id="UP000258309">
    <property type="component" value="Unassembled WGS sequence"/>
</dbReference>
<dbReference type="GO" id="GO:0031204">
    <property type="term" value="P:post-translational protein targeting to membrane, translocation"/>
    <property type="evidence" value="ECO:0007669"/>
    <property type="project" value="InterPro"/>
</dbReference>
<dbReference type="OrthoDB" id="73168at2759"/>
<sequence length="372" mass="42540">MFDIDWIGLSVPFAYIAVLLGALITFSSLYRKRKAAKSATLAPWFPPHLQRNIYLSLLHLNPEEGKEKPPAVPESVLRAALLRRAVEDIHRIIQVRTAKQACSTLLQRGSVGDDLWQRFLRAEKEMEQELTDVVMEANGLAPNWGQTIFQSANEIAANTVFRKRLDEIQAQTEAEKEWWEKRRASIQAEFMKELDTSPTASGKSPANKVGSDEDAILVEAGGPTVSDKGSIRKKAKMQFKKRRSQNPHFAPKIAQLGYRLAPLVRVTTGTVHPSFPATVLNYHLLTDSELDDLAEFYHQKTRSRYTSQYPCPVEWRPDLTLADKRRKFGRFIGLRGCDTPIRTKTEEEIMEEARMARLRDDRERKGRKYARY</sequence>
<keyword evidence="1" id="KW-0472">Membrane</keyword>
<feature type="non-terminal residue" evidence="2">
    <location>
        <position position="1"/>
    </location>
</feature>
<dbReference type="AlphaFoldDB" id="A0A3E2HF35"/>
<gene>
    <name evidence="2" type="ORF">B7463_g4313</name>
</gene>
<dbReference type="GO" id="GO:0031207">
    <property type="term" value="C:Sec62/Sec63 complex"/>
    <property type="evidence" value="ECO:0007669"/>
    <property type="project" value="InterPro"/>
</dbReference>
<dbReference type="Pfam" id="PF09802">
    <property type="entry name" value="Sec66"/>
    <property type="match status" value="1"/>
</dbReference>
<protein>
    <submittedName>
        <fullName evidence="2">Uncharacterized protein</fullName>
    </submittedName>
</protein>
<dbReference type="PANTHER" id="PTHR28229:SF1">
    <property type="entry name" value="TRANSLOCATION PROTEIN SEC66"/>
    <property type="match status" value="1"/>
</dbReference>
<dbReference type="InterPro" id="IPR018624">
    <property type="entry name" value="Sec66"/>
</dbReference>
<reference evidence="2 3" key="1">
    <citation type="submission" date="2018-05" db="EMBL/GenBank/DDBJ databases">
        <title>Draft genome sequence of Scytalidium lignicola DSM 105466, a ubiquitous saprotrophic fungus.</title>
        <authorList>
            <person name="Buettner E."/>
            <person name="Gebauer A.M."/>
            <person name="Hofrichter M."/>
            <person name="Liers C."/>
            <person name="Kellner H."/>
        </authorList>
    </citation>
    <scope>NUCLEOTIDE SEQUENCE [LARGE SCALE GENOMIC DNA]</scope>
    <source>
        <strain evidence="2 3">DSM 105466</strain>
    </source>
</reference>
<dbReference type="PANTHER" id="PTHR28229">
    <property type="entry name" value="TRANSLOCATION PROTEIN SEC66"/>
    <property type="match status" value="1"/>
</dbReference>
<accession>A0A3E2HF35</accession>
<evidence type="ECO:0000313" key="2">
    <source>
        <dbReference type="EMBL" id="RFU32038.1"/>
    </source>
</evidence>
<evidence type="ECO:0000313" key="3">
    <source>
        <dbReference type="Proteomes" id="UP000258309"/>
    </source>
</evidence>
<organism evidence="2 3">
    <name type="scientific">Scytalidium lignicola</name>
    <name type="common">Hyphomycete</name>
    <dbReference type="NCBI Taxonomy" id="5539"/>
    <lineage>
        <taxon>Eukaryota</taxon>
        <taxon>Fungi</taxon>
        <taxon>Dikarya</taxon>
        <taxon>Ascomycota</taxon>
        <taxon>Pezizomycotina</taxon>
        <taxon>Leotiomycetes</taxon>
        <taxon>Leotiomycetes incertae sedis</taxon>
        <taxon>Scytalidium</taxon>
    </lineage>
</organism>
<keyword evidence="1" id="KW-1133">Transmembrane helix</keyword>
<comment type="caution">
    <text evidence="2">The sequence shown here is derived from an EMBL/GenBank/DDBJ whole genome shotgun (WGS) entry which is preliminary data.</text>
</comment>
<keyword evidence="3" id="KW-1185">Reference proteome</keyword>
<evidence type="ECO:0000256" key="1">
    <source>
        <dbReference type="SAM" id="Phobius"/>
    </source>
</evidence>
<keyword evidence="1" id="KW-0812">Transmembrane</keyword>